<name>A0A0E9T3D3_ANGAN</name>
<dbReference type="EMBL" id="GBXM01061097">
    <property type="protein sequence ID" value="JAH47480.1"/>
    <property type="molecule type" value="Transcribed_RNA"/>
</dbReference>
<sequence>MTIIQCTCGTSEIVNLIYPHSSS</sequence>
<protein>
    <submittedName>
        <fullName evidence="1">Uncharacterized protein</fullName>
    </submittedName>
</protein>
<organism evidence="1">
    <name type="scientific">Anguilla anguilla</name>
    <name type="common">European freshwater eel</name>
    <name type="synonym">Muraena anguilla</name>
    <dbReference type="NCBI Taxonomy" id="7936"/>
    <lineage>
        <taxon>Eukaryota</taxon>
        <taxon>Metazoa</taxon>
        <taxon>Chordata</taxon>
        <taxon>Craniata</taxon>
        <taxon>Vertebrata</taxon>
        <taxon>Euteleostomi</taxon>
        <taxon>Actinopterygii</taxon>
        <taxon>Neopterygii</taxon>
        <taxon>Teleostei</taxon>
        <taxon>Anguilliformes</taxon>
        <taxon>Anguillidae</taxon>
        <taxon>Anguilla</taxon>
    </lineage>
</organism>
<reference evidence="1" key="1">
    <citation type="submission" date="2014-11" db="EMBL/GenBank/DDBJ databases">
        <authorList>
            <person name="Amaro Gonzalez C."/>
        </authorList>
    </citation>
    <scope>NUCLEOTIDE SEQUENCE</scope>
</reference>
<reference evidence="1" key="2">
    <citation type="journal article" date="2015" name="Fish Shellfish Immunol.">
        <title>Early steps in the European eel (Anguilla anguilla)-Vibrio vulnificus interaction in the gills: Role of the RtxA13 toxin.</title>
        <authorList>
            <person name="Callol A."/>
            <person name="Pajuelo D."/>
            <person name="Ebbesson L."/>
            <person name="Teles M."/>
            <person name="MacKenzie S."/>
            <person name="Amaro C."/>
        </authorList>
    </citation>
    <scope>NUCLEOTIDE SEQUENCE</scope>
</reference>
<proteinExistence type="predicted"/>
<dbReference type="AlphaFoldDB" id="A0A0E9T3D3"/>
<accession>A0A0E9T3D3</accession>
<evidence type="ECO:0000313" key="1">
    <source>
        <dbReference type="EMBL" id="JAH47480.1"/>
    </source>
</evidence>